<evidence type="ECO:0000313" key="2">
    <source>
        <dbReference type="EMBL" id="KAB7651675.1"/>
    </source>
</evidence>
<reference evidence="2 3" key="1">
    <citation type="submission" date="2019-10" db="EMBL/GenBank/DDBJ databases">
        <title>Genome diversity of Sutterella seckii.</title>
        <authorList>
            <person name="Chaplin A.V."/>
            <person name="Sokolova S.R."/>
            <person name="Mosin K.A."/>
            <person name="Ivanova E.L."/>
            <person name="Kochetkova T.O."/>
            <person name="Goltsov A.Y."/>
            <person name="Trofimov D.Y."/>
            <person name="Efimov B.A."/>
        </authorList>
    </citation>
    <scope>NUCLEOTIDE SEQUENCE [LARGE SCALE GENOMIC DNA]</scope>
    <source>
        <strain evidence="2 3">ASD3426</strain>
    </source>
</reference>
<keyword evidence="3" id="KW-1185">Reference proteome</keyword>
<accession>A0AAI9SCF3</accession>
<comment type="caution">
    <text evidence="2">The sequence shown here is derived from an EMBL/GenBank/DDBJ whole genome shotgun (WGS) entry which is preliminary data.</text>
</comment>
<evidence type="ECO:0000313" key="3">
    <source>
        <dbReference type="Proteomes" id="UP000469462"/>
    </source>
</evidence>
<protein>
    <recommendedName>
        <fullName evidence="4">DUF4852 domain-containing protein</fullName>
    </recommendedName>
</protein>
<organism evidence="2 3">
    <name type="scientific">Sutterella seckii</name>
    <dbReference type="NCBI Taxonomy" id="1944635"/>
    <lineage>
        <taxon>Bacteria</taxon>
        <taxon>Pseudomonadati</taxon>
        <taxon>Pseudomonadota</taxon>
        <taxon>Betaproteobacteria</taxon>
        <taxon>Burkholderiales</taxon>
        <taxon>Sutterellaceae</taxon>
        <taxon>Sutterella</taxon>
    </lineage>
</organism>
<gene>
    <name evidence="2" type="ORF">GBM96_04690</name>
</gene>
<feature type="chain" id="PRO_5042490626" description="DUF4852 domain-containing protein" evidence="1">
    <location>
        <begin position="29"/>
        <end position="266"/>
    </location>
</feature>
<evidence type="ECO:0008006" key="4">
    <source>
        <dbReference type="Google" id="ProtNLM"/>
    </source>
</evidence>
<dbReference type="AlphaFoldDB" id="A0AAI9SCF3"/>
<feature type="signal peptide" evidence="1">
    <location>
        <begin position="1"/>
        <end position="28"/>
    </location>
</feature>
<evidence type="ECO:0000256" key="1">
    <source>
        <dbReference type="SAM" id="SignalP"/>
    </source>
</evidence>
<name>A0AAI9SCF3_9BURK</name>
<sequence length="266" mass="29915">MKARHALIPILGASALLLSGCFSTLKPAVAPQSSTTDPIAEAQYIQYHTSTRANALINFGGLDKDYAVEETASHRMFDHVWLANPVIFQDHLTLDAVQLEARFSEICTNLRGAVTDEGWCVDAATRNYPLFWAKTNQFSRDVQGIANKYSGIYVLAPASGKDHKDPLWLAFAKGQGFLGRDERREQAKEMLKDGKGVMVCRTVTHGMKPLWRGQDKGYIEETANKRVKIRIFESVKDRTTYGGAKARKDVNNETIWDRPDNWYICE</sequence>
<dbReference type="Proteomes" id="UP000469462">
    <property type="component" value="Unassembled WGS sequence"/>
</dbReference>
<dbReference type="PROSITE" id="PS51257">
    <property type="entry name" value="PROKAR_LIPOPROTEIN"/>
    <property type="match status" value="1"/>
</dbReference>
<dbReference type="EMBL" id="WEHW01000011">
    <property type="protein sequence ID" value="KAB7651675.1"/>
    <property type="molecule type" value="Genomic_DNA"/>
</dbReference>
<proteinExistence type="predicted"/>
<keyword evidence="1" id="KW-0732">Signal</keyword>
<dbReference type="RefSeq" id="WP_139687239.1">
    <property type="nucleotide sequence ID" value="NZ_WEHW01000011.1"/>
</dbReference>